<dbReference type="PRINTS" id="PR00344">
    <property type="entry name" value="BCTRLSENSOR"/>
</dbReference>
<comment type="caution">
    <text evidence="6">Lacks conserved residue(s) required for the propagation of feature annotation.</text>
</comment>
<dbReference type="EC" id="2.7.13.3" evidence="2"/>
<dbReference type="CDD" id="cd00156">
    <property type="entry name" value="REC"/>
    <property type="match status" value="1"/>
</dbReference>
<dbReference type="PROSITE" id="PS50110">
    <property type="entry name" value="RESPONSE_REGULATORY"/>
    <property type="match status" value="1"/>
</dbReference>
<comment type="catalytic activity">
    <reaction evidence="1">
        <text>ATP + protein L-histidine = ADP + protein N-phospho-L-histidine.</text>
        <dbReference type="EC" id="2.7.13.3"/>
    </reaction>
</comment>
<feature type="domain" description="Histidine kinase" evidence="7">
    <location>
        <begin position="141"/>
        <end position="363"/>
    </location>
</feature>
<evidence type="ECO:0000256" key="3">
    <source>
        <dbReference type="ARBA" id="ARBA00022553"/>
    </source>
</evidence>
<dbReference type="InterPro" id="IPR005467">
    <property type="entry name" value="His_kinase_dom"/>
</dbReference>
<dbReference type="SUPFAM" id="SSF52172">
    <property type="entry name" value="CheY-like"/>
    <property type="match status" value="1"/>
</dbReference>
<keyword evidence="5" id="KW-0418">Kinase</keyword>
<keyword evidence="4" id="KW-0808">Transferase</keyword>
<protein>
    <recommendedName>
        <fullName evidence="2">histidine kinase</fullName>
        <ecNumber evidence="2">2.7.13.3</ecNumber>
    </recommendedName>
</protein>
<organism evidence="9 10">
    <name type="scientific">Ulvibacter antarcticus</name>
    <dbReference type="NCBI Taxonomy" id="442714"/>
    <lineage>
        <taxon>Bacteria</taxon>
        <taxon>Pseudomonadati</taxon>
        <taxon>Bacteroidota</taxon>
        <taxon>Flavobacteriia</taxon>
        <taxon>Flavobacteriales</taxon>
        <taxon>Flavobacteriaceae</taxon>
        <taxon>Ulvibacter</taxon>
    </lineage>
</organism>
<dbReference type="InterPro" id="IPR011006">
    <property type="entry name" value="CheY-like_superfamily"/>
</dbReference>
<dbReference type="OrthoDB" id="9816309at2"/>
<keyword evidence="10" id="KW-1185">Reference proteome</keyword>
<dbReference type="InterPro" id="IPR003594">
    <property type="entry name" value="HATPase_dom"/>
</dbReference>
<dbReference type="PANTHER" id="PTHR43047">
    <property type="entry name" value="TWO-COMPONENT HISTIDINE PROTEIN KINASE"/>
    <property type="match status" value="1"/>
</dbReference>
<evidence type="ECO:0000259" key="7">
    <source>
        <dbReference type="PROSITE" id="PS50109"/>
    </source>
</evidence>
<dbReference type="Gene3D" id="3.30.565.10">
    <property type="entry name" value="Histidine kinase-like ATPase, C-terminal domain"/>
    <property type="match status" value="1"/>
</dbReference>
<comment type="caution">
    <text evidence="9">The sequence shown here is derived from an EMBL/GenBank/DDBJ whole genome shotgun (WGS) entry which is preliminary data.</text>
</comment>
<keyword evidence="3" id="KW-0597">Phosphoprotein</keyword>
<evidence type="ECO:0000313" key="9">
    <source>
        <dbReference type="EMBL" id="RMA66182.1"/>
    </source>
</evidence>
<dbReference type="EMBL" id="REFC01000011">
    <property type="protein sequence ID" value="RMA66182.1"/>
    <property type="molecule type" value="Genomic_DNA"/>
</dbReference>
<dbReference type="Pfam" id="PF02518">
    <property type="entry name" value="HATPase_c"/>
    <property type="match status" value="1"/>
</dbReference>
<dbReference type="GO" id="GO:0000155">
    <property type="term" value="F:phosphorelay sensor kinase activity"/>
    <property type="evidence" value="ECO:0007669"/>
    <property type="project" value="InterPro"/>
</dbReference>
<evidence type="ECO:0000256" key="2">
    <source>
        <dbReference type="ARBA" id="ARBA00012438"/>
    </source>
</evidence>
<dbReference type="InterPro" id="IPR004358">
    <property type="entry name" value="Sig_transdc_His_kin-like_C"/>
</dbReference>
<dbReference type="Proteomes" id="UP000271339">
    <property type="component" value="Unassembled WGS sequence"/>
</dbReference>
<evidence type="ECO:0000256" key="5">
    <source>
        <dbReference type="ARBA" id="ARBA00022777"/>
    </source>
</evidence>
<dbReference type="InterPro" id="IPR001789">
    <property type="entry name" value="Sig_transdc_resp-reg_receiver"/>
</dbReference>
<dbReference type="SUPFAM" id="SSF47384">
    <property type="entry name" value="Homodimeric domain of signal transducing histidine kinase"/>
    <property type="match status" value="1"/>
</dbReference>
<name>A0A3L9ZHJ8_9FLAO</name>
<dbReference type="PROSITE" id="PS50109">
    <property type="entry name" value="HIS_KIN"/>
    <property type="match status" value="1"/>
</dbReference>
<dbReference type="SUPFAM" id="SSF55874">
    <property type="entry name" value="ATPase domain of HSP90 chaperone/DNA topoisomerase II/histidine kinase"/>
    <property type="match status" value="1"/>
</dbReference>
<sequence length="507" mass="58098">MELGKYKDEIYNRKIQIVEVDLKGSIIESEDSLFKLHKSQNIKDVHPFFEGILPLFEKLSEKINFPCVNLQFSEKIIIADIDIIPENGKIIILIFDFTTHYQESQPLVQEKNEASILKHKLSFERDILIAKEDLKNQFLAHLNHEIRNPLNNMLGFMEILDNTKLSYEQKETLNIMNKTGTHLKVLLDDLLDISKIEKGITVVKHIPFSLSQVFNSLVKHFKLKYDKKEVQLELEMDDDLPIRLLGDPTRLNQIVFNLIENAYRNTKKGGISIHLSVKKKDDKLNRTFFTIVISDTGVGIPKKELPFIFDSYHQLEFDQIKPIGEGLGLKIVKDLVGLMQGQIKVESIVGEGTTYAVTIPFEERQKKETKKKSVPKGTGIVISKRILIVENDEITQMLMMKTFLSNDDGYLIEIARDGAQAIDFIENRKYNLVLLKMDLPDMNGYEILRHLRNNSNNNLQTLPVLVVSGSNMKDEQDAVIAAGASQFLSKPYTKKELFAKIDNVLKK</sequence>
<dbReference type="AlphaFoldDB" id="A0A3L9ZHJ8"/>
<proteinExistence type="predicted"/>
<dbReference type="InterPro" id="IPR036890">
    <property type="entry name" value="HATPase_C_sf"/>
</dbReference>
<dbReference type="Pfam" id="PF00512">
    <property type="entry name" value="HisKA"/>
    <property type="match status" value="1"/>
</dbReference>
<dbReference type="SMART" id="SM00388">
    <property type="entry name" value="HisKA"/>
    <property type="match status" value="1"/>
</dbReference>
<dbReference type="InterPro" id="IPR036097">
    <property type="entry name" value="HisK_dim/P_sf"/>
</dbReference>
<evidence type="ECO:0000256" key="4">
    <source>
        <dbReference type="ARBA" id="ARBA00022679"/>
    </source>
</evidence>
<dbReference type="Gene3D" id="3.40.50.2300">
    <property type="match status" value="1"/>
</dbReference>
<evidence type="ECO:0000256" key="1">
    <source>
        <dbReference type="ARBA" id="ARBA00000085"/>
    </source>
</evidence>
<dbReference type="CDD" id="cd00082">
    <property type="entry name" value="HisKA"/>
    <property type="match status" value="1"/>
</dbReference>
<accession>A0A3L9ZHJ8</accession>
<reference evidence="9 10" key="1">
    <citation type="submission" date="2018-10" db="EMBL/GenBank/DDBJ databases">
        <title>Genomic Encyclopedia of Archaeal and Bacterial Type Strains, Phase II (KMG-II): from individual species to whole genera.</title>
        <authorList>
            <person name="Goeker M."/>
        </authorList>
    </citation>
    <scope>NUCLEOTIDE SEQUENCE [LARGE SCALE GENOMIC DNA]</scope>
    <source>
        <strain evidence="9 10">DSM 23424</strain>
    </source>
</reference>
<evidence type="ECO:0000259" key="8">
    <source>
        <dbReference type="PROSITE" id="PS50110"/>
    </source>
</evidence>
<dbReference type="Pfam" id="PF00072">
    <property type="entry name" value="Response_reg"/>
    <property type="match status" value="1"/>
</dbReference>
<gene>
    <name evidence="9" type="ORF">BXY75_0601</name>
</gene>
<dbReference type="Gene3D" id="1.10.287.130">
    <property type="match status" value="1"/>
</dbReference>
<dbReference type="InterPro" id="IPR003661">
    <property type="entry name" value="HisK_dim/P_dom"/>
</dbReference>
<dbReference type="SMART" id="SM00387">
    <property type="entry name" value="HATPase_c"/>
    <property type="match status" value="1"/>
</dbReference>
<evidence type="ECO:0000313" key="10">
    <source>
        <dbReference type="Proteomes" id="UP000271339"/>
    </source>
</evidence>
<dbReference type="RefSeq" id="WP_121906193.1">
    <property type="nucleotide sequence ID" value="NZ_REFC01000011.1"/>
</dbReference>
<evidence type="ECO:0000256" key="6">
    <source>
        <dbReference type="PROSITE-ProRule" id="PRU00169"/>
    </source>
</evidence>
<dbReference type="SMART" id="SM00448">
    <property type="entry name" value="REC"/>
    <property type="match status" value="1"/>
</dbReference>
<feature type="domain" description="Response regulatory" evidence="8">
    <location>
        <begin position="385"/>
        <end position="505"/>
    </location>
</feature>